<sequence>MGDEEICCTLLLVTAELRESYGSEVRISDPVLCGNLINTVDNVKGVRVLGGMRMTESKRICALETLPQCAHSSSELLGGRLSRDERWLCSSFGSESEQVVHWLKPIRSQKTWNPCGSGPLSVQKAEWRQGKGRQKGSTEQTGKQQGQIKFPLEIAVGPQREGFPGGADSNESACNAKDLGLISGSGRSPGGQNGYPFQYSCLKNPMG</sequence>
<reference evidence="2" key="1">
    <citation type="submission" date="2022-03" db="EMBL/GenBank/DDBJ databases">
        <title>Genomic analyses of argali, domestic sheep and their hybrids provide insights into chromosomal evolution, heterosis and genetic basis of agronomic traits.</title>
        <authorList>
            <person name="Li M."/>
        </authorList>
    </citation>
    <scope>NUCLEOTIDE SEQUENCE</scope>
    <source>
        <strain evidence="2">CAU-MHL-2022a</strain>
        <tissue evidence="2">Skin</tissue>
    </source>
</reference>
<evidence type="ECO:0000313" key="3">
    <source>
        <dbReference type="Proteomes" id="UP001214576"/>
    </source>
</evidence>
<feature type="region of interest" description="Disordered" evidence="1">
    <location>
        <begin position="159"/>
        <end position="207"/>
    </location>
</feature>
<name>A0AAD4UL37_OVIAM</name>
<accession>A0AAD4UL37</accession>
<dbReference type="Proteomes" id="UP001214576">
    <property type="component" value="Unassembled WGS sequence"/>
</dbReference>
<keyword evidence="3" id="KW-1185">Reference proteome</keyword>
<comment type="caution">
    <text evidence="2">The sequence shown here is derived from an EMBL/GenBank/DDBJ whole genome shotgun (WGS) entry which is preliminary data.</text>
</comment>
<protein>
    <submittedName>
        <fullName evidence="2">Uncharacterized protein</fullName>
    </submittedName>
</protein>
<dbReference type="AlphaFoldDB" id="A0AAD4UL37"/>
<evidence type="ECO:0000313" key="2">
    <source>
        <dbReference type="EMBL" id="KAI4548288.1"/>
    </source>
</evidence>
<proteinExistence type="predicted"/>
<dbReference type="EMBL" id="JAKZEL010000001">
    <property type="protein sequence ID" value="KAI4548288.1"/>
    <property type="molecule type" value="Genomic_DNA"/>
</dbReference>
<gene>
    <name evidence="2" type="ORF">MG293_000618</name>
</gene>
<organism evidence="2 3">
    <name type="scientific">Ovis ammon polii</name>
    <dbReference type="NCBI Taxonomy" id="230172"/>
    <lineage>
        <taxon>Eukaryota</taxon>
        <taxon>Metazoa</taxon>
        <taxon>Chordata</taxon>
        <taxon>Craniata</taxon>
        <taxon>Vertebrata</taxon>
        <taxon>Euteleostomi</taxon>
        <taxon>Mammalia</taxon>
        <taxon>Eutheria</taxon>
        <taxon>Laurasiatheria</taxon>
        <taxon>Artiodactyla</taxon>
        <taxon>Ruminantia</taxon>
        <taxon>Pecora</taxon>
        <taxon>Bovidae</taxon>
        <taxon>Caprinae</taxon>
        <taxon>Ovis</taxon>
    </lineage>
</organism>
<evidence type="ECO:0000256" key="1">
    <source>
        <dbReference type="SAM" id="MobiDB-lite"/>
    </source>
</evidence>